<sequence length="489" mass="56893">FLPLKEKFRLAACSKDLESRVHVQPRQMAKYFNNIGYKTKNLVIKPNTFYIEYPELRWDTFVIDFSKDLLEFELPYANEILTIKFSSLHDIQKFKTRFKDSKARVLLVVKEDFEMLRGFEYAKSINEVEIGLRDTNEPSGRDKGVCVFISELLSSTSVKYIKAEVIDKPEILQMISRSLPPTIKHIEIHAPTSALILYDVFENLKAFRIESLTLIASRIIGFSYDDFKVLESLNHLHFSEKNSRRDGCIFNAISQMNVISASINMKVRMSTLITDYIINSKLQKLKLSNLRLTEDEKVDLARILTKKDLKELELESMNVKPEYFANYLRFSSLTSLVIFEYSSTLEITDNFIASLIDSKVNHLEINRVKWTNKDLLLQIKRILLHSKLKHVVLDFEYSYTPTNVDDVIEIRNNYFENIIQFFREIGNSLDAVQFKKAVIKFKGINILQSEQKKLLSRTTSILNSIHISGPLPQFTIDMQRSILMLTFTK</sequence>
<feature type="non-terminal residue" evidence="1">
    <location>
        <position position="1"/>
    </location>
</feature>
<dbReference type="SUPFAM" id="SSF52047">
    <property type="entry name" value="RNI-like"/>
    <property type="match status" value="1"/>
</dbReference>
<gene>
    <name evidence="1" type="ORF">ROZALSC1DRAFT_24191</name>
</gene>
<proteinExistence type="predicted"/>
<protein>
    <submittedName>
        <fullName evidence="1">Uncharacterized protein</fullName>
    </submittedName>
</protein>
<dbReference type="EMBL" id="ML005835">
    <property type="protein sequence ID" value="RKP17447.1"/>
    <property type="molecule type" value="Genomic_DNA"/>
</dbReference>
<reference evidence="2" key="1">
    <citation type="journal article" date="2018" name="Nat. Microbiol.">
        <title>Leveraging single-cell genomics to expand the fungal tree of life.</title>
        <authorList>
            <person name="Ahrendt S.R."/>
            <person name="Quandt C.A."/>
            <person name="Ciobanu D."/>
            <person name="Clum A."/>
            <person name="Salamov A."/>
            <person name="Andreopoulos B."/>
            <person name="Cheng J.F."/>
            <person name="Woyke T."/>
            <person name="Pelin A."/>
            <person name="Henrissat B."/>
            <person name="Reynolds N.K."/>
            <person name="Benny G.L."/>
            <person name="Smith M.E."/>
            <person name="James T.Y."/>
            <person name="Grigoriev I.V."/>
        </authorList>
    </citation>
    <scope>NUCLEOTIDE SEQUENCE [LARGE SCALE GENOMIC DNA]</scope>
    <source>
        <strain evidence="2">CSF55</strain>
    </source>
</reference>
<accession>A0A4P9YDM0</accession>
<dbReference type="Proteomes" id="UP000281549">
    <property type="component" value="Unassembled WGS sequence"/>
</dbReference>
<dbReference type="AlphaFoldDB" id="A0A4P9YDM0"/>
<evidence type="ECO:0000313" key="1">
    <source>
        <dbReference type="EMBL" id="RKP17447.1"/>
    </source>
</evidence>
<name>A0A4P9YDM0_ROZAC</name>
<evidence type="ECO:0000313" key="2">
    <source>
        <dbReference type="Proteomes" id="UP000281549"/>
    </source>
</evidence>
<organism evidence="1 2">
    <name type="scientific">Rozella allomycis (strain CSF55)</name>
    <dbReference type="NCBI Taxonomy" id="988480"/>
    <lineage>
        <taxon>Eukaryota</taxon>
        <taxon>Fungi</taxon>
        <taxon>Fungi incertae sedis</taxon>
        <taxon>Cryptomycota</taxon>
        <taxon>Cryptomycota incertae sedis</taxon>
        <taxon>Rozella</taxon>
    </lineage>
</organism>